<evidence type="ECO:0000313" key="9">
    <source>
        <dbReference type="Proteomes" id="UP000440578"/>
    </source>
</evidence>
<evidence type="ECO:0000256" key="2">
    <source>
        <dbReference type="ARBA" id="ARBA00022490"/>
    </source>
</evidence>
<dbReference type="PROSITE" id="PS50304">
    <property type="entry name" value="TUDOR"/>
    <property type="match status" value="1"/>
</dbReference>
<dbReference type="PANTHER" id="PTHR22948:SF76">
    <property type="entry name" value="FI20010P1-RELATED"/>
    <property type="match status" value="1"/>
</dbReference>
<sequence length="1174" mass="125608">MREEKELHAGKRKSLLASISETVQTILEKHPNGLLCSKLPSEYQLRTGSDLALSELGFHSVLDLVSLLPLRIIKSNAFGDWLLFTLRQPLPDFVNDQTQADDGLIAEVEDDSRLQEAKERIRDILLSFPDGLRMSSLEDHYQMNCNERLPYGALGFNSLETFVLQLTEDVLNLKNTADGLKLYPIMPPQSETAVSRDLYPADAVGPGRSFERVKLPDVPSGEYNLEIFVAEVYHPHKFWFHLVGDQYADALEKLMDEMEMTYCTTLGFKYRMQEATVRVGQVCACPYGEQGYHRAVITGVRPVPEPVKVFYVDYGSVGTVSREMLRFLPEQYFSLPAQALLGRLANIEPPDAEGWSREASKTFLSLVDNNRILYAMILERSPSCVSLCLCDTTGDTDLHVNDRLVELDYAVFHNESVDVDEKSEPAGGRSTPSDIDRLLLETLGSPPGNAGPPPAPVPLSSPGQPPGFAAVSPLPPVSTTAFAQMLTQSALLSNLQMMQLNLMNPMMNPAAYAALLMSQASGAGGGVTAVPTSPTVSAVSPAALTTVAPAAVSAVAPTTPVSAAGRAPEAPAAAGVPTSAEVAPAAPPPLAPSVDGSGRNAGVCIAAPTQADRWTAVPVGVVHLICLDGAGYLVSAEISHFLWTRDILHTMLLMKRVTLPSRSVDVESHQELFAELIKYKVPGVMNGEDLVDPLTIYPITCVPRVFTVFKNMKNEHDVNGIINDIIAEFDPADPYWSTAANDEDDEAELADLGLGDGLQRGALSADGAAERAVPAAGVRAGERWRPPLMGLEGTDFSPEDVIGDELRKMDAQIASFQRRIDALVASRAAAVVGRPGSQQGSVCQPGSQNHSTCRPASARTSISMNPDAPEFIHPSQTGRGAPQNNSACASKDSTICLPGGDEPAVSKPRVSVELRAPDGTPVQLSQLVSGAETARRSSVSSTGPSPPRRPLELRTPDGKPVQLSASARAASTPHGSPPPLSVSSGATVTVAATAAAPTPAAAAVAPVKAQSAPQQYQIPLPPAGHQPTRYGPPTVQPLRPVAPYQQPTASRFQQPQATPQQPPAPRPQQPPPLAPVQQQQQQWPRLPSQMPIYQPQPYLAFPQMYQPTPGMYPRFQQPMGYLGQPLYSMQSGFQPAASQYSAPAAHQPPPAGHAHQPPPAGHAPQRPASGYPGN</sequence>
<feature type="compositionally biased region" description="Low complexity" evidence="5">
    <location>
        <begin position="1075"/>
        <end position="1089"/>
    </location>
</feature>
<name>A0A6A4VBP0_AMPAM</name>
<feature type="region of interest" description="Disordered" evidence="5">
    <location>
        <begin position="575"/>
        <end position="594"/>
    </location>
</feature>
<feature type="domain" description="Tudor" evidence="6">
    <location>
        <begin position="276"/>
        <end position="335"/>
    </location>
</feature>
<keyword evidence="4" id="KW-0744">Spermatogenesis</keyword>
<gene>
    <name evidence="8" type="primary">Tdrd5</name>
    <name evidence="8" type="ORF">FJT64_014459</name>
</gene>
<proteinExistence type="predicted"/>
<evidence type="ECO:0000313" key="8">
    <source>
        <dbReference type="EMBL" id="KAF0287051.1"/>
    </source>
</evidence>
<feature type="region of interest" description="Disordered" evidence="5">
    <location>
        <begin position="1017"/>
        <end position="1090"/>
    </location>
</feature>
<feature type="compositionally biased region" description="Polar residues" evidence="5">
    <location>
        <begin position="874"/>
        <end position="893"/>
    </location>
</feature>
<evidence type="ECO:0000256" key="4">
    <source>
        <dbReference type="ARBA" id="ARBA00022871"/>
    </source>
</evidence>
<feature type="compositionally biased region" description="Pro residues" evidence="5">
    <location>
        <begin position="449"/>
        <end position="465"/>
    </location>
</feature>
<feature type="region of interest" description="Disordered" evidence="5">
    <location>
        <begin position="1134"/>
        <end position="1174"/>
    </location>
</feature>
<dbReference type="Proteomes" id="UP000440578">
    <property type="component" value="Unassembled WGS sequence"/>
</dbReference>
<evidence type="ECO:0000259" key="6">
    <source>
        <dbReference type="PROSITE" id="PS50304"/>
    </source>
</evidence>
<comment type="subcellular location">
    <subcellularLocation>
        <location evidence="1">Cytoplasm</location>
    </subcellularLocation>
</comment>
<evidence type="ECO:0000256" key="1">
    <source>
        <dbReference type="ARBA" id="ARBA00004496"/>
    </source>
</evidence>
<dbReference type="GO" id="GO:0007283">
    <property type="term" value="P:spermatogenesis"/>
    <property type="evidence" value="ECO:0007669"/>
    <property type="project" value="UniProtKB-KW"/>
</dbReference>
<feature type="region of interest" description="Disordered" evidence="5">
    <location>
        <begin position="834"/>
        <end position="984"/>
    </location>
</feature>
<accession>A0A6A4VBP0</accession>
<dbReference type="AlphaFoldDB" id="A0A6A4VBP0"/>
<reference evidence="8 9" key="1">
    <citation type="submission" date="2019-07" db="EMBL/GenBank/DDBJ databases">
        <title>Draft genome assembly of a fouling barnacle, Amphibalanus amphitrite (Darwin, 1854): The first reference genome for Thecostraca.</title>
        <authorList>
            <person name="Kim W."/>
        </authorList>
    </citation>
    <scope>NUCLEOTIDE SEQUENCE [LARGE SCALE GENOMIC DNA]</scope>
    <source>
        <strain evidence="8">SNU_AA5</strain>
        <tissue evidence="8">Soma without cirri and trophi</tissue>
    </source>
</reference>
<organism evidence="8 9">
    <name type="scientific">Amphibalanus amphitrite</name>
    <name type="common">Striped barnacle</name>
    <name type="synonym">Balanus amphitrite</name>
    <dbReference type="NCBI Taxonomy" id="1232801"/>
    <lineage>
        <taxon>Eukaryota</taxon>
        <taxon>Metazoa</taxon>
        <taxon>Ecdysozoa</taxon>
        <taxon>Arthropoda</taxon>
        <taxon>Crustacea</taxon>
        <taxon>Multicrustacea</taxon>
        <taxon>Cirripedia</taxon>
        <taxon>Thoracica</taxon>
        <taxon>Thoracicalcarea</taxon>
        <taxon>Balanomorpha</taxon>
        <taxon>Balanoidea</taxon>
        <taxon>Balanidae</taxon>
        <taxon>Amphibalaninae</taxon>
        <taxon>Amphibalanus</taxon>
    </lineage>
</organism>
<feature type="compositionally biased region" description="Low complexity" evidence="5">
    <location>
        <begin position="1134"/>
        <end position="1145"/>
    </location>
</feature>
<evidence type="ECO:0000259" key="7">
    <source>
        <dbReference type="PROSITE" id="PS51644"/>
    </source>
</evidence>
<feature type="compositionally biased region" description="Pro residues" evidence="5">
    <location>
        <begin position="1060"/>
        <end position="1074"/>
    </location>
</feature>
<keyword evidence="3" id="KW-0677">Repeat</keyword>
<keyword evidence="4" id="KW-0221">Differentiation</keyword>
<dbReference type="InterPro" id="IPR035437">
    <property type="entry name" value="SNase_OB-fold_sf"/>
</dbReference>
<evidence type="ECO:0000256" key="3">
    <source>
        <dbReference type="ARBA" id="ARBA00022737"/>
    </source>
</evidence>
<dbReference type="InterPro" id="IPR041966">
    <property type="entry name" value="LOTUS-like"/>
</dbReference>
<keyword evidence="9" id="KW-1185">Reference proteome</keyword>
<dbReference type="Pfam" id="PF00567">
    <property type="entry name" value="TUDOR"/>
    <property type="match status" value="1"/>
</dbReference>
<feature type="domain" description="HTH OST-type" evidence="7">
    <location>
        <begin position="15"/>
        <end position="87"/>
    </location>
</feature>
<dbReference type="Gene3D" id="2.40.50.90">
    <property type="match status" value="1"/>
</dbReference>
<feature type="region of interest" description="Disordered" evidence="5">
    <location>
        <begin position="439"/>
        <end position="472"/>
    </location>
</feature>
<feature type="compositionally biased region" description="Pro residues" evidence="5">
    <location>
        <begin position="1146"/>
        <end position="1161"/>
    </location>
</feature>
<dbReference type="GO" id="GO:0030154">
    <property type="term" value="P:cell differentiation"/>
    <property type="evidence" value="ECO:0007669"/>
    <property type="project" value="UniProtKB-ARBA"/>
</dbReference>
<keyword evidence="2" id="KW-0963">Cytoplasm</keyword>
<dbReference type="InterPro" id="IPR002999">
    <property type="entry name" value="Tudor"/>
</dbReference>
<dbReference type="PROSITE" id="PS51644">
    <property type="entry name" value="HTH_OST"/>
    <property type="match status" value="2"/>
</dbReference>
<dbReference type="SUPFAM" id="SSF63748">
    <property type="entry name" value="Tudor/PWWP/MBT"/>
    <property type="match status" value="1"/>
</dbReference>
<dbReference type="Pfam" id="PF12872">
    <property type="entry name" value="OST-HTH"/>
    <property type="match status" value="2"/>
</dbReference>
<dbReference type="Gene3D" id="3.30.420.610">
    <property type="entry name" value="LOTUS domain-like"/>
    <property type="match status" value="2"/>
</dbReference>
<dbReference type="Gene3D" id="2.30.30.140">
    <property type="match status" value="1"/>
</dbReference>
<comment type="caution">
    <text evidence="8">The sequence shown here is derived from an EMBL/GenBank/DDBJ whole genome shotgun (WGS) entry which is preliminary data.</text>
</comment>
<dbReference type="InterPro" id="IPR025605">
    <property type="entry name" value="OST-HTH/LOTUS_dom"/>
</dbReference>
<feature type="domain" description="HTH OST-type" evidence="7">
    <location>
        <begin position="113"/>
        <end position="188"/>
    </location>
</feature>
<protein>
    <submittedName>
        <fullName evidence="8">Tudor domain-containing protein 5</fullName>
    </submittedName>
</protein>
<feature type="compositionally biased region" description="Low complexity" evidence="5">
    <location>
        <begin position="575"/>
        <end position="584"/>
    </location>
</feature>
<dbReference type="EMBL" id="VIIS01002214">
    <property type="protein sequence ID" value="KAF0287051.1"/>
    <property type="molecule type" value="Genomic_DNA"/>
</dbReference>
<dbReference type="OrthoDB" id="6372126at2759"/>
<dbReference type="InterPro" id="IPR050621">
    <property type="entry name" value="Tudor_domain_containing"/>
</dbReference>
<dbReference type="GO" id="GO:0005737">
    <property type="term" value="C:cytoplasm"/>
    <property type="evidence" value="ECO:0007669"/>
    <property type="project" value="UniProtKB-SubCell"/>
</dbReference>
<feature type="compositionally biased region" description="Polar residues" evidence="5">
    <location>
        <begin position="836"/>
        <end position="864"/>
    </location>
</feature>
<dbReference type="PANTHER" id="PTHR22948">
    <property type="entry name" value="TUDOR DOMAIN CONTAINING PROTEIN"/>
    <property type="match status" value="1"/>
</dbReference>
<evidence type="ECO:0000256" key="5">
    <source>
        <dbReference type="SAM" id="MobiDB-lite"/>
    </source>
</evidence>